<accession>A0A4Y2QAC8</accession>
<dbReference type="EMBL" id="BGPR01013331">
    <property type="protein sequence ID" value="GBN60202.1"/>
    <property type="molecule type" value="Genomic_DNA"/>
</dbReference>
<evidence type="ECO:0000256" key="1">
    <source>
        <dbReference type="SAM" id="MobiDB-lite"/>
    </source>
</evidence>
<feature type="region of interest" description="Disordered" evidence="1">
    <location>
        <begin position="45"/>
        <end position="64"/>
    </location>
</feature>
<dbReference type="EMBL" id="BGPR01013334">
    <property type="protein sequence ID" value="GBN60220.1"/>
    <property type="molecule type" value="Genomic_DNA"/>
</dbReference>
<evidence type="ECO:0000313" key="5">
    <source>
        <dbReference type="EMBL" id="GBN60234.1"/>
    </source>
</evidence>
<keyword evidence="6" id="KW-1185">Reference proteome</keyword>
<comment type="caution">
    <text evidence="2">The sequence shown here is derived from an EMBL/GenBank/DDBJ whole genome shotgun (WGS) entry which is preliminary data.</text>
</comment>
<evidence type="ECO:0000313" key="4">
    <source>
        <dbReference type="EMBL" id="GBN60220.1"/>
    </source>
</evidence>
<name>A0A4Y2QAC8_ARAVE</name>
<protein>
    <submittedName>
        <fullName evidence="2">Uncharacterized protein</fullName>
    </submittedName>
</protein>
<reference evidence="2 6" key="1">
    <citation type="journal article" date="2019" name="Sci. Rep.">
        <title>Orb-weaving spider Araneus ventricosus genome elucidates the spidroin gene catalogue.</title>
        <authorList>
            <person name="Kono N."/>
            <person name="Nakamura H."/>
            <person name="Ohtoshi R."/>
            <person name="Moran D.A.P."/>
            <person name="Shinohara A."/>
            <person name="Yoshida Y."/>
            <person name="Fujiwara M."/>
            <person name="Mori M."/>
            <person name="Tomita M."/>
            <person name="Arakawa K."/>
        </authorList>
    </citation>
    <scope>NUCLEOTIDE SEQUENCE [LARGE SCALE GENOMIC DNA]</scope>
</reference>
<gene>
    <name evidence="4" type="ORF">AVEN_160222_1</name>
    <name evidence="5" type="ORF">AVEN_190744_1</name>
    <name evidence="2" type="ORF">AVEN_255815_1</name>
    <name evidence="3" type="ORF">AVEN_60432_1</name>
</gene>
<proteinExistence type="predicted"/>
<organism evidence="2 6">
    <name type="scientific">Araneus ventricosus</name>
    <name type="common">Orbweaver spider</name>
    <name type="synonym">Epeira ventricosa</name>
    <dbReference type="NCBI Taxonomy" id="182803"/>
    <lineage>
        <taxon>Eukaryota</taxon>
        <taxon>Metazoa</taxon>
        <taxon>Ecdysozoa</taxon>
        <taxon>Arthropoda</taxon>
        <taxon>Chelicerata</taxon>
        <taxon>Arachnida</taxon>
        <taxon>Araneae</taxon>
        <taxon>Araneomorphae</taxon>
        <taxon>Entelegynae</taxon>
        <taxon>Araneoidea</taxon>
        <taxon>Araneidae</taxon>
        <taxon>Araneus</taxon>
    </lineage>
</organism>
<evidence type="ECO:0000313" key="6">
    <source>
        <dbReference type="Proteomes" id="UP000499080"/>
    </source>
</evidence>
<dbReference type="EMBL" id="BGPR01013333">
    <property type="protein sequence ID" value="GBN60205.1"/>
    <property type="molecule type" value="Genomic_DNA"/>
</dbReference>
<dbReference type="Proteomes" id="UP000499080">
    <property type="component" value="Unassembled WGS sequence"/>
</dbReference>
<dbReference type="AlphaFoldDB" id="A0A4Y2QAC8"/>
<dbReference type="EMBL" id="BGPR01013337">
    <property type="protein sequence ID" value="GBN60234.1"/>
    <property type="molecule type" value="Genomic_DNA"/>
</dbReference>
<sequence>MNHANYEHEISPVSWEGLRRRGRYFAHPEEVLCCVGYILESTSHFREKEGPQSTARSKKTADGKHDNVCHVVVTTTELPPLVKSRNLQK</sequence>
<evidence type="ECO:0000313" key="3">
    <source>
        <dbReference type="EMBL" id="GBN60205.1"/>
    </source>
</evidence>
<evidence type="ECO:0000313" key="2">
    <source>
        <dbReference type="EMBL" id="GBN60202.1"/>
    </source>
</evidence>